<feature type="region of interest" description="Disordered" evidence="14">
    <location>
        <begin position="525"/>
        <end position="664"/>
    </location>
</feature>
<organism evidence="19 20">
    <name type="scientific">Zoarces viviparus</name>
    <name type="common">Viviparous eelpout</name>
    <name type="synonym">Blennius viviparus</name>
    <dbReference type="NCBI Taxonomy" id="48416"/>
    <lineage>
        <taxon>Eukaryota</taxon>
        <taxon>Metazoa</taxon>
        <taxon>Chordata</taxon>
        <taxon>Craniata</taxon>
        <taxon>Vertebrata</taxon>
        <taxon>Euteleostomi</taxon>
        <taxon>Actinopterygii</taxon>
        <taxon>Neopterygii</taxon>
        <taxon>Teleostei</taxon>
        <taxon>Neoteleostei</taxon>
        <taxon>Acanthomorphata</taxon>
        <taxon>Eupercaria</taxon>
        <taxon>Perciformes</taxon>
        <taxon>Cottioidei</taxon>
        <taxon>Zoarcales</taxon>
        <taxon>Zoarcidae</taxon>
        <taxon>Zoarcinae</taxon>
        <taxon>Zoarces</taxon>
    </lineage>
</organism>
<feature type="region of interest" description="Disordered" evidence="14">
    <location>
        <begin position="1275"/>
        <end position="1345"/>
    </location>
</feature>
<feature type="region of interest" description="Disordered" evidence="14">
    <location>
        <begin position="1477"/>
        <end position="1509"/>
    </location>
</feature>
<feature type="compositionally biased region" description="Basic and acidic residues" evidence="14">
    <location>
        <begin position="1335"/>
        <end position="1344"/>
    </location>
</feature>
<feature type="compositionally biased region" description="Acidic residues" evidence="14">
    <location>
        <begin position="1285"/>
        <end position="1309"/>
    </location>
</feature>
<keyword evidence="6" id="KW-0805">Transcription regulation</keyword>
<dbReference type="SMART" id="SM00297">
    <property type="entry name" value="BROMO"/>
    <property type="match status" value="1"/>
</dbReference>
<dbReference type="InterPro" id="IPR018501">
    <property type="entry name" value="DDT_dom"/>
</dbReference>
<dbReference type="SMART" id="SM00249">
    <property type="entry name" value="PHD"/>
    <property type="match status" value="1"/>
</dbReference>
<feature type="compositionally biased region" description="Basic and acidic residues" evidence="14">
    <location>
        <begin position="2016"/>
        <end position="2027"/>
    </location>
</feature>
<dbReference type="Pfam" id="PF15613">
    <property type="entry name" value="WSD"/>
    <property type="match status" value="1"/>
</dbReference>
<feature type="compositionally biased region" description="Low complexity" evidence="14">
    <location>
        <begin position="651"/>
        <end position="664"/>
    </location>
</feature>
<evidence type="ECO:0000256" key="4">
    <source>
        <dbReference type="ARBA" id="ARBA00022771"/>
    </source>
</evidence>
<evidence type="ECO:0000256" key="14">
    <source>
        <dbReference type="SAM" id="MobiDB-lite"/>
    </source>
</evidence>
<sequence>MEFGERLTSPSSAPSSLHMASSSAGSSPAPPQTPSTKCSPAPSPAGSSLLTTCGHLRQVPGDERSNISGSSNGFPLVSHPAFGLYTSSSGRSEFGGLGSLGLSALAAHSQFGTFPDWWRPSEAHTSGAGSFFPPLLGLHPIFASTFKGHDPTHLQSRTSVSVGVIGAVNGRSASSPTGNSAVTTSSFPSKGNTEKTKANSSRCQKNSQDLGQLQQKITQKTKEKKPNKRPLETSSMSGSQSGSVSDISSSDGEESSSDPDDMEDDDDDDNDEDDQSIDSSRSDSEKGSQVKRKVKRLTQNTCESEKKRPCTADGNSTQDRRREAVPLTSPYRLHSSSHLAGLSQSAALFLQSSGTTEEAGQQHISVIQATGSAAGNGPRAPSHREASPLPSRPPTLLASQKPPQKPNFLMPSLKHTQLVVGTKESSGNLPDERLLHLKSFKLKQPLHSKDSMKQAFSPRPKSQNCNDTNLFLNRHLNGVIHNAVQDAPLALITKPRSQSSTPSSKPLLVATSPADLMPINLSTCTKEMSGSSASPLKSSASSGLAHRPRKNTSPKSLHAGKSLAKTKASCPPVDLVRGSESDIHSSRDSDDSLGDDFDDDDEDDMEDEDSGSSLSDSESNLDSDSDGSEDDIKERSETEADSDAERTPPKLAEASLSTERSSSNLSADCSQLNLKIVKPQSSLLTPNAVTSSGALRNHSTVSPSLTFAPQPGSGKRRRVTDEGVLRLPLEFGWQRETRIRTVAGRLQGEVAYFAPCGKKLRQYPDVMKYLLRNGITEISRDNFSFSTKIQVGDFYEAREGPEGLQWFLLAEEEIAPSIIAMDGRRSRCTQSERRSIGDDTGDSRWKTRPLHIDENNFHDVSDAKLLRKLEAQEIARQAAQIKMMRKLEKQAMAQAAKEARKQRAKMAAEERRKKREQMKIVKQQEKIKRIQQIRMEKELRAQQILEAKRRKKEEAANAKIMEAEKRNKEKEIRRLQAVILKHQELERHRLDMERERRRQHMMLMKAVEARKKAEEKARLKKEKKDEKRLNKERKLQLRRLELEKAKELKKPNEDMCLADHKPLPELSRIPGLVLPGSTFSECLMVLQFLRSFGKVLRLDTNPNMLNLRDLQEGLLNTGDSMGKVQDLLVNMLSVVVCDPGIPAGHKHKTALGDHLTNVGINRDNVSEILQIYMEGHCEQKELAALALSLRTKAFQAHSPSQKASMLAFLVNELCCSKAVISEIDRNIDHITNLRKDKWVVEGKLRKLRSIHAKKTGKRDSGVGGEDSHTFVIPAARNKCKRKEGDSEEEEDEDDTSEDQGEDDDDEEEELGGRKGKKAEICEEEDESVHSASTEELEKQMEKTYKQQSQIRQKLFDSSHSLRSMTVGQDRYRRRYWVLPQCSGVFVEGMESGEGYEETEKERKRQRTAAVIRVKEEQQEETKKPVVSSPAQSTDGDTTTPEGQQDKDSLNLFLQKPGSFSKLSKLLEVAKIARDSDIDSHCSRSANVPTTASYPSYPTSQTATSQQGLMDKSDTVLSLRSAPLLISPWMTCSPQSIFHEDQLSKMLMEKSSQWFSLLPRSPCDESSFTSGSSPPDSSSPLQTVGTESPSPEPLATASSSAPAGISNIQPSVSQQVKSGIHQSRLTWCDVSGASLPPMLDLASQHAEGNGKKVFFLANHNSDNKSETPERQSDRAECASFPAVEVAKTQDYPSPQPIPEEMLCGWWRVADMEGLHSLVKALHSRGIREKALQKQIQKHMEYTNQLCANSKDAMDVAELEKGELREETVEGWCVEEQAMEVDVSLLQQVEGLERKVISASLQVKGWMHPEPQSEREDLVYHEHKLFASPAPEKKGQRETSQDELPGTVVRRPDNPLDIAVIRLAELERNIERSEEEAAPGMRLWRKALGEVRSSAQLSLCIQQLQKSIAWERSIMKVHCQLCQKGDNEELLLLCDGCDKGCHTYCQKPKITTVPDGDWFCPTCVAKGSGQSPWSRRQQSRTAGGGKKGSEVKRTSRPSVVGELIKDEAASSSSVPKKGTKEFKKRKGDDSPPCSQTRHGSPVSCVKKAKTTKDSNTNGLTMCRVLLDELEAQQDSWPFLTPVNQKAVPGYRKVIRKPMDFSTIREKLTNNQYLNLETFIVDVNLVFDNCEKFNEDDSEIGRAGHSMRTFFDKRWTELLE</sequence>
<evidence type="ECO:0000256" key="11">
    <source>
        <dbReference type="ARBA" id="ARBA00023242"/>
    </source>
</evidence>
<keyword evidence="8 12" id="KW-0103">Bromodomain</keyword>
<dbReference type="InterPro" id="IPR013083">
    <property type="entry name" value="Znf_RING/FYVE/PHD"/>
</dbReference>
<feature type="compositionally biased region" description="Low complexity" evidence="14">
    <location>
        <begin position="9"/>
        <end position="27"/>
    </location>
</feature>
<feature type="compositionally biased region" description="Polar residues" evidence="14">
    <location>
        <begin position="1595"/>
        <end position="1605"/>
    </location>
</feature>
<keyword evidence="20" id="KW-1185">Reference proteome</keyword>
<evidence type="ECO:0000313" key="20">
    <source>
        <dbReference type="Proteomes" id="UP001488805"/>
    </source>
</evidence>
<feature type="region of interest" description="Disordered" evidence="14">
    <location>
        <begin position="1390"/>
        <end position="1447"/>
    </location>
</feature>
<proteinExistence type="inferred from homology"/>
<feature type="compositionally biased region" description="Low complexity" evidence="14">
    <location>
        <begin position="234"/>
        <end position="250"/>
    </location>
</feature>
<evidence type="ECO:0000259" key="18">
    <source>
        <dbReference type="PROSITE" id="PS50982"/>
    </source>
</evidence>
<feature type="domain" description="PHD-type" evidence="16">
    <location>
        <begin position="1914"/>
        <end position="1964"/>
    </location>
</feature>
<dbReference type="InterPro" id="IPR001739">
    <property type="entry name" value="Methyl_CpG_DNA-bd"/>
</dbReference>
<accession>A0AAW1FTN4</accession>
<dbReference type="InterPro" id="IPR036427">
    <property type="entry name" value="Bromodomain-like_sf"/>
</dbReference>
<keyword evidence="4 13" id="KW-0863">Zinc-finger</keyword>
<evidence type="ECO:0000256" key="1">
    <source>
        <dbReference type="ARBA" id="ARBA00004123"/>
    </source>
</evidence>
<keyword evidence="9" id="KW-0238">DNA-binding</keyword>
<dbReference type="Gene3D" id="3.30.890.10">
    <property type="entry name" value="Methyl-cpg-binding Protein 2, Chain A"/>
    <property type="match status" value="1"/>
</dbReference>
<feature type="region of interest" description="Disordered" evidence="14">
    <location>
        <begin position="692"/>
        <end position="718"/>
    </location>
</feature>
<dbReference type="Pfam" id="PF00439">
    <property type="entry name" value="Bromodomain"/>
    <property type="match status" value="1"/>
</dbReference>
<dbReference type="SMART" id="SM00391">
    <property type="entry name" value="MBD"/>
    <property type="match status" value="1"/>
</dbReference>
<comment type="caution">
    <text evidence="19">The sequence shown here is derived from an EMBL/GenBank/DDBJ whole genome shotgun (WGS) entry which is preliminary data.</text>
</comment>
<keyword evidence="10" id="KW-0804">Transcription</keyword>
<dbReference type="InterPro" id="IPR018359">
    <property type="entry name" value="Bromodomain_CS"/>
</dbReference>
<feature type="compositionally biased region" description="Acidic residues" evidence="14">
    <location>
        <begin position="591"/>
        <end position="610"/>
    </location>
</feature>
<evidence type="ECO:0000256" key="10">
    <source>
        <dbReference type="ARBA" id="ARBA00023163"/>
    </source>
</evidence>
<comment type="subcellular location">
    <subcellularLocation>
        <location evidence="1">Nucleus</location>
    </subcellularLocation>
</comment>
<dbReference type="Proteomes" id="UP001488805">
    <property type="component" value="Unassembled WGS sequence"/>
</dbReference>
<dbReference type="InterPro" id="IPR001965">
    <property type="entry name" value="Znf_PHD"/>
</dbReference>
<dbReference type="PROSITE" id="PS50827">
    <property type="entry name" value="DDT"/>
    <property type="match status" value="1"/>
</dbReference>
<dbReference type="PROSITE" id="PS00633">
    <property type="entry name" value="BROMODOMAIN_1"/>
    <property type="match status" value="1"/>
</dbReference>
<feature type="region of interest" description="Disordered" evidence="14">
    <location>
        <begin position="1825"/>
        <end position="1849"/>
    </location>
</feature>
<evidence type="ECO:0000256" key="13">
    <source>
        <dbReference type="PROSITE-ProRule" id="PRU00146"/>
    </source>
</evidence>
<dbReference type="Gene3D" id="3.30.40.10">
    <property type="entry name" value="Zinc/RING finger domain, C3HC4 (zinc finger)"/>
    <property type="match status" value="1"/>
</dbReference>
<dbReference type="SUPFAM" id="SSF57903">
    <property type="entry name" value="FYVE/PHD zinc finger"/>
    <property type="match status" value="1"/>
</dbReference>
<dbReference type="EMBL" id="JBCEZU010000034">
    <property type="protein sequence ID" value="KAK9537555.1"/>
    <property type="molecule type" value="Genomic_DNA"/>
</dbReference>
<evidence type="ECO:0000256" key="5">
    <source>
        <dbReference type="ARBA" id="ARBA00022833"/>
    </source>
</evidence>
<evidence type="ECO:0000313" key="19">
    <source>
        <dbReference type="EMBL" id="KAK9537555.1"/>
    </source>
</evidence>
<feature type="compositionally biased region" description="Polar residues" evidence="14">
    <location>
        <begin position="692"/>
        <end position="707"/>
    </location>
</feature>
<evidence type="ECO:0000256" key="6">
    <source>
        <dbReference type="ARBA" id="ARBA00023015"/>
    </source>
</evidence>
<evidence type="ECO:0000259" key="15">
    <source>
        <dbReference type="PROSITE" id="PS50014"/>
    </source>
</evidence>
<evidence type="ECO:0000259" key="16">
    <source>
        <dbReference type="PROSITE" id="PS50016"/>
    </source>
</evidence>
<dbReference type="SMART" id="SM00571">
    <property type="entry name" value="DDT"/>
    <property type="match status" value="1"/>
</dbReference>
<evidence type="ECO:0000259" key="17">
    <source>
        <dbReference type="PROSITE" id="PS50827"/>
    </source>
</evidence>
<evidence type="ECO:0000256" key="3">
    <source>
        <dbReference type="ARBA" id="ARBA00022723"/>
    </source>
</evidence>
<feature type="domain" description="MBD" evidence="18">
    <location>
        <begin position="719"/>
        <end position="790"/>
    </location>
</feature>
<dbReference type="SUPFAM" id="SSF54171">
    <property type="entry name" value="DNA-binding domain"/>
    <property type="match status" value="1"/>
</dbReference>
<dbReference type="CDD" id="cd15545">
    <property type="entry name" value="PHD_BAZ2A_like"/>
    <property type="match status" value="1"/>
</dbReference>
<dbReference type="PROSITE" id="PS50016">
    <property type="entry name" value="ZF_PHD_2"/>
    <property type="match status" value="1"/>
</dbReference>
<dbReference type="InterPro" id="IPR011011">
    <property type="entry name" value="Znf_FYVE_PHD"/>
</dbReference>
<dbReference type="GO" id="GO:0000785">
    <property type="term" value="C:chromatin"/>
    <property type="evidence" value="ECO:0007669"/>
    <property type="project" value="TreeGrafter"/>
</dbReference>
<dbReference type="Pfam" id="PF00628">
    <property type="entry name" value="PHD"/>
    <property type="match status" value="1"/>
</dbReference>
<keyword evidence="11" id="KW-0539">Nucleus</keyword>
<dbReference type="GO" id="GO:0005634">
    <property type="term" value="C:nucleus"/>
    <property type="evidence" value="ECO:0007669"/>
    <property type="project" value="UniProtKB-SubCell"/>
</dbReference>
<feature type="region of interest" description="Disordered" evidence="14">
    <location>
        <begin position="1012"/>
        <end position="1031"/>
    </location>
</feature>
<gene>
    <name evidence="19" type="ORF">VZT92_005161</name>
</gene>
<dbReference type="Pfam" id="PF02791">
    <property type="entry name" value="DDT"/>
    <property type="match status" value="1"/>
</dbReference>
<evidence type="ECO:0008006" key="21">
    <source>
        <dbReference type="Google" id="ProtNLM"/>
    </source>
</evidence>
<dbReference type="PANTHER" id="PTHR45915:SF1">
    <property type="entry name" value="BROMODOMAIN ADJACENT TO ZINC FINGER DOMAIN PROTEIN 2B"/>
    <property type="match status" value="1"/>
</dbReference>
<evidence type="ECO:0000256" key="8">
    <source>
        <dbReference type="ARBA" id="ARBA00023117"/>
    </source>
</evidence>
<feature type="compositionally biased region" description="Polar residues" evidence="14">
    <location>
        <begin position="198"/>
        <end position="211"/>
    </location>
</feature>
<evidence type="ECO:0000256" key="9">
    <source>
        <dbReference type="ARBA" id="ARBA00023125"/>
    </source>
</evidence>
<dbReference type="PROSITE" id="PS50014">
    <property type="entry name" value="BROMODOMAIN_2"/>
    <property type="match status" value="1"/>
</dbReference>
<dbReference type="FunFam" id="3.30.890.10:FF:000002">
    <property type="entry name" value="Bromodomain adjacent to zinc finger domain protein 2B"/>
    <property type="match status" value="1"/>
</dbReference>
<evidence type="ECO:0000256" key="7">
    <source>
        <dbReference type="ARBA" id="ARBA00023054"/>
    </source>
</evidence>
<evidence type="ECO:0000256" key="12">
    <source>
        <dbReference type="PROSITE-ProRule" id="PRU00035"/>
    </source>
</evidence>
<feature type="region of interest" description="Disordered" evidence="14">
    <location>
        <begin position="353"/>
        <end position="406"/>
    </location>
</feature>
<feature type="compositionally biased region" description="Polar residues" evidence="14">
    <location>
        <begin position="171"/>
        <end position="191"/>
    </location>
</feature>
<feature type="region of interest" description="Disordered" evidence="14">
    <location>
        <begin position="1564"/>
        <end position="1605"/>
    </location>
</feature>
<keyword evidence="7" id="KW-0175">Coiled coil</keyword>
<feature type="compositionally biased region" description="Polar residues" evidence="14">
    <location>
        <begin position="1428"/>
        <end position="1442"/>
    </location>
</feature>
<dbReference type="Pfam" id="PF15612">
    <property type="entry name" value="WHIM1"/>
    <property type="match status" value="1"/>
</dbReference>
<feature type="region of interest" description="Disordered" evidence="14">
    <location>
        <begin position="169"/>
        <end position="339"/>
    </location>
</feature>
<feature type="compositionally biased region" description="Polar residues" evidence="14">
    <location>
        <begin position="1966"/>
        <end position="1979"/>
    </location>
</feature>
<dbReference type="Pfam" id="PF01429">
    <property type="entry name" value="MBD"/>
    <property type="match status" value="1"/>
</dbReference>
<feature type="compositionally biased region" description="Low complexity" evidence="14">
    <location>
        <begin position="1565"/>
        <end position="1579"/>
    </location>
</feature>
<comment type="similarity">
    <text evidence="2">Belongs to the WAL family.</text>
</comment>
<dbReference type="PANTHER" id="PTHR45915">
    <property type="entry name" value="TRANSCRIPTION INTERMEDIARY FACTOR"/>
    <property type="match status" value="1"/>
</dbReference>
<dbReference type="PRINTS" id="PR00503">
    <property type="entry name" value="BROMODOMAIN"/>
</dbReference>
<dbReference type="CDD" id="cd05503">
    <property type="entry name" value="Bromo_BAZ2A_B_like"/>
    <property type="match status" value="1"/>
</dbReference>
<protein>
    <recommendedName>
        <fullName evidence="21">Bromodomain adjacent to zinc finger domain protein 2B</fullName>
    </recommendedName>
</protein>
<reference evidence="19 20" key="1">
    <citation type="journal article" date="2024" name="Genome Biol. Evol.">
        <title>Chromosome-level genome assembly of the viviparous eelpout Zoarces viviparus.</title>
        <authorList>
            <person name="Fuhrmann N."/>
            <person name="Brasseur M.V."/>
            <person name="Bakowski C.E."/>
            <person name="Podsiadlowski L."/>
            <person name="Prost S."/>
            <person name="Krehenwinkel H."/>
            <person name="Mayer C."/>
        </authorList>
    </citation>
    <scope>NUCLEOTIDE SEQUENCE [LARGE SCALE GENOMIC DNA]</scope>
    <source>
        <strain evidence="19">NO-MEL_2022_Ind0_liver</strain>
    </source>
</reference>
<feature type="compositionally biased region" description="Polar residues" evidence="14">
    <location>
        <begin position="355"/>
        <end position="373"/>
    </location>
</feature>
<feature type="compositionally biased region" description="Basic and acidic residues" evidence="14">
    <location>
        <begin position="1412"/>
        <end position="1423"/>
    </location>
</feature>
<dbReference type="InterPro" id="IPR019787">
    <property type="entry name" value="Znf_PHD-finger"/>
</dbReference>
<keyword evidence="3" id="KW-0479">Metal-binding</keyword>
<dbReference type="InterPro" id="IPR016177">
    <property type="entry name" value="DNA-bd_dom_sf"/>
</dbReference>
<keyword evidence="5" id="KW-0862">Zinc</keyword>
<dbReference type="InterPro" id="IPR037374">
    <property type="entry name" value="BAZ2A/B_Bromo"/>
</dbReference>
<dbReference type="Gene3D" id="1.20.920.10">
    <property type="entry name" value="Bromodomain-like"/>
    <property type="match status" value="1"/>
</dbReference>
<feature type="domain" description="DDT" evidence="17">
    <location>
        <begin position="1076"/>
        <end position="1141"/>
    </location>
</feature>
<dbReference type="GO" id="GO:0008270">
    <property type="term" value="F:zinc ion binding"/>
    <property type="evidence" value="ECO:0007669"/>
    <property type="project" value="UniProtKB-KW"/>
</dbReference>
<feature type="compositionally biased region" description="Basic and acidic residues" evidence="14">
    <location>
        <begin position="630"/>
        <end position="648"/>
    </location>
</feature>
<feature type="region of interest" description="Disordered" evidence="14">
    <location>
        <begin position="1964"/>
        <end position="2050"/>
    </location>
</feature>
<dbReference type="CDD" id="cd01397">
    <property type="entry name" value="HAT_MBD"/>
    <property type="match status" value="1"/>
</dbReference>
<feature type="domain" description="Bromo" evidence="15">
    <location>
        <begin position="2068"/>
        <end position="2138"/>
    </location>
</feature>
<dbReference type="GO" id="GO:0003677">
    <property type="term" value="F:DNA binding"/>
    <property type="evidence" value="ECO:0007669"/>
    <property type="project" value="UniProtKB-KW"/>
</dbReference>
<name>A0AAW1FTN4_ZOAVI</name>
<feature type="compositionally biased region" description="Acidic residues" evidence="14">
    <location>
        <begin position="619"/>
        <end position="629"/>
    </location>
</feature>
<dbReference type="InterPro" id="IPR028942">
    <property type="entry name" value="WHIM1_dom"/>
</dbReference>
<feature type="compositionally biased region" description="Acidic residues" evidence="14">
    <location>
        <begin position="251"/>
        <end position="276"/>
    </location>
</feature>
<feature type="region of interest" description="Disordered" evidence="14">
    <location>
        <begin position="1"/>
        <end position="72"/>
    </location>
</feature>
<feature type="compositionally biased region" description="Polar residues" evidence="14">
    <location>
        <begin position="1482"/>
        <end position="1507"/>
    </location>
</feature>
<dbReference type="SUPFAM" id="SSF47370">
    <property type="entry name" value="Bromodomain"/>
    <property type="match status" value="1"/>
</dbReference>
<dbReference type="FunFam" id="3.30.40.10:FF:000199">
    <property type="entry name" value="Bromodomain adjacent to zinc finger domain 2B"/>
    <property type="match status" value="1"/>
</dbReference>
<dbReference type="PROSITE" id="PS50982">
    <property type="entry name" value="MBD"/>
    <property type="match status" value="1"/>
</dbReference>
<dbReference type="InterPro" id="IPR001487">
    <property type="entry name" value="Bromodomain"/>
</dbReference>
<feature type="compositionally biased region" description="Low complexity" evidence="14">
    <location>
        <begin position="529"/>
        <end position="545"/>
    </location>
</feature>
<dbReference type="InterPro" id="IPR028941">
    <property type="entry name" value="WHIM2_dom"/>
</dbReference>
<feature type="compositionally biased region" description="Basic and acidic residues" evidence="14">
    <location>
        <begin position="577"/>
        <end position="590"/>
    </location>
</feature>
<evidence type="ECO:0000256" key="2">
    <source>
        <dbReference type="ARBA" id="ARBA00007444"/>
    </source>
</evidence>
<feature type="compositionally biased region" description="Basic and acidic residues" evidence="14">
    <location>
        <begin position="1825"/>
        <end position="1838"/>
    </location>
</feature>